<sequence length="1063" mass="118858">MFDPAFLLSNSKSNNVNLSTSTSTSSSDLLSSVRAERLAREEKRHQELAAIEIQKVWRGRKVARDLRERILEDLERRLGKEGGLNVEKAGREMVVLLRDAKNKKGTDREQTVSAHWCDHGLQIKDGRPSLVEPLNRDPGWGRILGLLSIRLLHVVDCNPTTVHVPSILSGLEAIANPSSYTGFPVQLANTARHEWLEAILNNQWVDILVSILSKIISASLPKKKHPSISPIIRLLASPLSAASPSRLAPIFAPMVNQLLAIPSLPSSLPLQALTYLSASFHIFDILIPFASQNHQILTEGRLSDELGKTYFLSNLVTFGISGQLLSRSGIHGVAAWMSVVGVVLSQMQDGWGKWIEGITQDEDVIMEPIMEGSDDEIPDDTVVMPSRKPSRPRRLPLPQAICSKLVLLSTPSHISVLTQYIISPPRGAPATLLTDFSSFFLGMLTAYRGSPKWEAVLDSLVDGKKGLALLKSIWRDGVRGKWEGTEDRSAWEQFSDNPDAPCLLLLTHMYCHYLLLTPDDEFFSPARNPFNIDEILQLAAIWRDLAYWGYISGVPSPGVAANGKGRDKRGNEEARTLFTKGVTRVVERNARRQFASSDFWIMKTQMDMQGFVEAAVSFAANEEFISYEDAELSGLNDEEREVTSDTLPRWARARQRYSKRQMAYISPRLGLLNNLPMAVPFETRVQVFQMFIEADKAKLGIEYHGRAFRSSAKIRRDHVAQDGFDELSNLGPALKGRVDITFVDKYGITEAGIDGGGLYKEFLTILSKEVFDSNRGLWLTTDQNELYPNPHSYASESHNLSWYRFIGQVLGKAIYDGILVDVTFAAFFLAKWLGRQSYLDDLASLDKDLYKGLIILKNDPKPEDMALTFSTTIEEFGVQRQIDLIPGGSEIPVTAENRHEYIQLVCKYKLDKQIAAQSKAFFIGLSDLLDSKWLRMFDQQELQQLIGGEEKPIDLNDLKSHCNFDGFPNDVTPALFWKVIQGFTEEQKRALLRFVTSCSRPPLLGFSQLNPRFGVRFNGGDMDRLPSASACFNLLKLPGYTTEATLRAKLLQAINSGAGFDMS</sequence>
<dbReference type="AlphaFoldDB" id="A0A0D0VWA9"/>
<dbReference type="GO" id="GO:0061630">
    <property type="term" value="F:ubiquitin protein ligase activity"/>
    <property type="evidence" value="ECO:0007669"/>
    <property type="project" value="UniProtKB-EC"/>
</dbReference>
<dbReference type="OrthoDB" id="8068875at2759"/>
<dbReference type="FunFam" id="3.30.2410.10:FF:000022">
    <property type="entry name" value="Unplaced genomic scaffold supercont1.2, whole genome shotgun sequence"/>
    <property type="match status" value="1"/>
</dbReference>
<dbReference type="Pfam" id="PF00632">
    <property type="entry name" value="HECT"/>
    <property type="match status" value="1"/>
</dbReference>
<dbReference type="PROSITE" id="PS50096">
    <property type="entry name" value="IQ"/>
    <property type="match status" value="1"/>
</dbReference>
<comment type="catalytic activity">
    <reaction evidence="1">
        <text>S-ubiquitinyl-[E2 ubiquitin-conjugating enzyme]-L-cysteine + [acceptor protein]-L-lysine = [E2 ubiquitin-conjugating enzyme]-L-cysteine + N(6)-ubiquitinyl-[acceptor protein]-L-lysine.</text>
        <dbReference type="EC" id="2.3.2.26"/>
    </reaction>
</comment>
<feature type="domain" description="HECT" evidence="6">
    <location>
        <begin position="734"/>
        <end position="1063"/>
    </location>
</feature>
<dbReference type="PROSITE" id="PS50237">
    <property type="entry name" value="HECT"/>
    <property type="match status" value="1"/>
</dbReference>
<accession>A0A0D0VWA9</accession>
<name>A0A0D0VWA9_CRYGA</name>
<dbReference type="InterPro" id="IPR035983">
    <property type="entry name" value="Hect_E3_ubiquitin_ligase"/>
</dbReference>
<dbReference type="InterPro" id="IPR000569">
    <property type="entry name" value="HECT_dom"/>
</dbReference>
<dbReference type="Gene3D" id="3.30.2410.10">
    <property type="entry name" value="Hect, E3 ligase catalytic domain"/>
    <property type="match status" value="1"/>
</dbReference>
<dbReference type="EMBL" id="KN847974">
    <property type="protein sequence ID" value="KIR49665.1"/>
    <property type="molecule type" value="Genomic_DNA"/>
</dbReference>
<dbReference type="PANTHER" id="PTHR45700">
    <property type="entry name" value="UBIQUITIN-PROTEIN LIGASE E3C"/>
    <property type="match status" value="1"/>
</dbReference>
<keyword evidence="3" id="KW-0808">Transferase</keyword>
<proteinExistence type="predicted"/>
<reference evidence="7" key="1">
    <citation type="submission" date="2015-01" db="EMBL/GenBank/DDBJ databases">
        <title>The Genome Sequence of Cryptococcus gattii CA1280.</title>
        <authorList>
            <consortium name="The Broad Institute Genomics Platform"/>
            <person name="Cuomo C."/>
            <person name="Litvintseva A."/>
            <person name="Chen Y."/>
            <person name="Heitman J."/>
            <person name="Sun S."/>
            <person name="Springer D."/>
            <person name="Dromer F."/>
            <person name="Young S."/>
            <person name="Zeng Q."/>
            <person name="Gargeya S."/>
            <person name="Abouelleil A."/>
            <person name="Alvarado L."/>
            <person name="Chapman S.B."/>
            <person name="Gainer-Dewar J."/>
            <person name="Goldberg J."/>
            <person name="Griggs A."/>
            <person name="Gujja S."/>
            <person name="Hansen M."/>
            <person name="Howarth C."/>
            <person name="Imamovic A."/>
            <person name="Larimer J."/>
            <person name="Murphy C."/>
            <person name="Naylor J."/>
            <person name="Pearson M."/>
            <person name="Priest M."/>
            <person name="Roberts A."/>
            <person name="Saif S."/>
            <person name="Shea T."/>
            <person name="Sykes S."/>
            <person name="Wortman J."/>
            <person name="Nusbaum C."/>
            <person name="Birren B."/>
        </authorList>
    </citation>
    <scope>NUCLEOTIDE SEQUENCE [LARGE SCALE GENOMIC DNA]</scope>
    <source>
        <strain evidence="7">CA1280</strain>
    </source>
</reference>
<dbReference type="InterPro" id="IPR044611">
    <property type="entry name" value="E3A/B/C-like"/>
</dbReference>
<dbReference type="SMART" id="SM00119">
    <property type="entry name" value="HECTc"/>
    <property type="match status" value="1"/>
</dbReference>
<evidence type="ECO:0000256" key="2">
    <source>
        <dbReference type="ARBA" id="ARBA00012485"/>
    </source>
</evidence>
<evidence type="ECO:0000256" key="4">
    <source>
        <dbReference type="ARBA" id="ARBA00022786"/>
    </source>
</evidence>
<dbReference type="PANTHER" id="PTHR45700:SF2">
    <property type="entry name" value="UBIQUITIN-PROTEIN LIGASE E3C"/>
    <property type="match status" value="1"/>
</dbReference>
<evidence type="ECO:0000313" key="7">
    <source>
        <dbReference type="EMBL" id="KIR49665.1"/>
    </source>
</evidence>
<gene>
    <name evidence="7" type="ORF">I312_00753</name>
</gene>
<dbReference type="Gene3D" id="3.90.1750.10">
    <property type="entry name" value="Hect, E3 ligase catalytic domains"/>
    <property type="match status" value="1"/>
</dbReference>
<organism evidence="7">
    <name type="scientific">Cryptococcus bacillisporus CA1280</name>
    <dbReference type="NCBI Taxonomy" id="1296109"/>
    <lineage>
        <taxon>Eukaryota</taxon>
        <taxon>Fungi</taxon>
        <taxon>Dikarya</taxon>
        <taxon>Basidiomycota</taxon>
        <taxon>Agaricomycotina</taxon>
        <taxon>Tremellomycetes</taxon>
        <taxon>Tremellales</taxon>
        <taxon>Cryptococcaceae</taxon>
        <taxon>Cryptococcus</taxon>
        <taxon>Cryptococcus gattii species complex</taxon>
    </lineage>
</organism>
<evidence type="ECO:0000256" key="5">
    <source>
        <dbReference type="PROSITE-ProRule" id="PRU00104"/>
    </source>
</evidence>
<dbReference type="FunFam" id="3.30.2160.10:FF:000002">
    <property type="entry name" value="Putative Ubiquitin-protein ligase E3C"/>
    <property type="match status" value="1"/>
</dbReference>
<evidence type="ECO:0000259" key="6">
    <source>
        <dbReference type="PROSITE" id="PS50237"/>
    </source>
</evidence>
<protein>
    <recommendedName>
        <fullName evidence="2">HECT-type E3 ubiquitin transferase</fullName>
        <ecNumber evidence="2">2.3.2.26</ecNumber>
    </recommendedName>
</protein>
<dbReference type="GO" id="GO:0000209">
    <property type="term" value="P:protein polyubiquitination"/>
    <property type="evidence" value="ECO:0007669"/>
    <property type="project" value="InterPro"/>
</dbReference>
<dbReference type="CDD" id="cd23767">
    <property type="entry name" value="IQCD"/>
    <property type="match status" value="1"/>
</dbReference>
<dbReference type="EC" id="2.3.2.26" evidence="2"/>
<dbReference type="GO" id="GO:0006511">
    <property type="term" value="P:ubiquitin-dependent protein catabolic process"/>
    <property type="evidence" value="ECO:0007669"/>
    <property type="project" value="TreeGrafter"/>
</dbReference>
<evidence type="ECO:0000256" key="3">
    <source>
        <dbReference type="ARBA" id="ARBA00022679"/>
    </source>
</evidence>
<feature type="active site" description="Glycyl thioester intermediate" evidence="5">
    <location>
        <position position="1031"/>
    </location>
</feature>
<dbReference type="Gene3D" id="3.30.2160.10">
    <property type="entry name" value="Hect, E3 ligase catalytic domain"/>
    <property type="match status" value="1"/>
</dbReference>
<keyword evidence="4 5" id="KW-0833">Ubl conjugation pathway</keyword>
<dbReference type="HOGENOM" id="CLU_002173_2_4_1"/>
<dbReference type="SUPFAM" id="SSF56204">
    <property type="entry name" value="Hect, E3 ligase catalytic domain"/>
    <property type="match status" value="1"/>
</dbReference>
<dbReference type="CDD" id="cd00078">
    <property type="entry name" value="HECTc"/>
    <property type="match status" value="1"/>
</dbReference>
<evidence type="ECO:0000256" key="1">
    <source>
        <dbReference type="ARBA" id="ARBA00000885"/>
    </source>
</evidence>